<keyword evidence="7" id="KW-1185">Reference proteome</keyword>
<comment type="caution">
    <text evidence="6">The sequence shown here is derived from an EMBL/GenBank/DDBJ whole genome shotgun (WGS) entry which is preliminary data.</text>
</comment>
<organism evidence="6 7">
    <name type="scientific">Apophysomyces ossiformis</name>
    <dbReference type="NCBI Taxonomy" id="679940"/>
    <lineage>
        <taxon>Eukaryota</taxon>
        <taxon>Fungi</taxon>
        <taxon>Fungi incertae sedis</taxon>
        <taxon>Mucoromycota</taxon>
        <taxon>Mucoromycotina</taxon>
        <taxon>Mucoromycetes</taxon>
        <taxon>Mucorales</taxon>
        <taxon>Mucorineae</taxon>
        <taxon>Mucoraceae</taxon>
        <taxon>Apophysomyces</taxon>
    </lineage>
</organism>
<dbReference type="Pfam" id="PF04824">
    <property type="entry name" value="Rad21_Rec8"/>
    <property type="match status" value="1"/>
</dbReference>
<dbReference type="Gene3D" id="1.10.10.580">
    <property type="entry name" value="Structural maintenance of chromosome 1. Chain E"/>
    <property type="match status" value="1"/>
</dbReference>
<keyword evidence="3" id="KW-0539">Nucleus</keyword>
<dbReference type="Pfam" id="PF04825">
    <property type="entry name" value="Rad21_Rec8_N"/>
    <property type="match status" value="1"/>
</dbReference>
<dbReference type="InterPro" id="IPR023093">
    <property type="entry name" value="ScpA-like_C"/>
</dbReference>
<name>A0A8H7ELC3_9FUNG</name>
<gene>
    <name evidence="6" type="primary">RAD21</name>
    <name evidence="6" type="ORF">EC973_003063</name>
</gene>
<dbReference type="GO" id="GO:1990414">
    <property type="term" value="P:replication-born double-strand break repair via sister chromatid exchange"/>
    <property type="evidence" value="ECO:0007669"/>
    <property type="project" value="TreeGrafter"/>
</dbReference>
<dbReference type="GO" id="GO:0005634">
    <property type="term" value="C:nucleus"/>
    <property type="evidence" value="ECO:0007669"/>
    <property type="project" value="UniProtKB-SubCell"/>
</dbReference>
<reference evidence="6" key="1">
    <citation type="submission" date="2020-01" db="EMBL/GenBank/DDBJ databases">
        <title>Genome Sequencing of Three Apophysomyces-Like Fungal Strains Confirms a Novel Fungal Genus in the Mucoromycota with divergent Burkholderia-like Endosymbiotic Bacteria.</title>
        <authorList>
            <person name="Stajich J.E."/>
            <person name="Macias A.M."/>
            <person name="Carter-House D."/>
            <person name="Lovett B."/>
            <person name="Kasson L.R."/>
            <person name="Berry K."/>
            <person name="Grigoriev I."/>
            <person name="Chang Y."/>
            <person name="Spatafora J."/>
            <person name="Kasson M.T."/>
        </authorList>
    </citation>
    <scope>NUCLEOTIDE SEQUENCE</scope>
    <source>
        <strain evidence="6">NRRL A-21654</strain>
    </source>
</reference>
<dbReference type="PANTHER" id="PTHR12585:SF69">
    <property type="entry name" value="FI11703P"/>
    <property type="match status" value="1"/>
</dbReference>
<dbReference type="InterPro" id="IPR006909">
    <property type="entry name" value="Rad21/Rec8_C_eu"/>
</dbReference>
<dbReference type="OrthoDB" id="10071381at2759"/>
<dbReference type="GO" id="GO:0008278">
    <property type="term" value="C:cohesin complex"/>
    <property type="evidence" value="ECO:0007669"/>
    <property type="project" value="InterPro"/>
</dbReference>
<dbReference type="EMBL" id="JABAYA010000190">
    <property type="protein sequence ID" value="KAF7722536.1"/>
    <property type="molecule type" value="Genomic_DNA"/>
</dbReference>
<proteinExistence type="inferred from homology"/>
<evidence type="ECO:0000259" key="4">
    <source>
        <dbReference type="Pfam" id="PF04824"/>
    </source>
</evidence>
<dbReference type="AlphaFoldDB" id="A0A8H7ELC3"/>
<dbReference type="InterPro" id="IPR006910">
    <property type="entry name" value="Rad21_Rec8_N"/>
</dbReference>
<dbReference type="GO" id="GO:0003682">
    <property type="term" value="F:chromatin binding"/>
    <property type="evidence" value="ECO:0007669"/>
    <property type="project" value="TreeGrafter"/>
</dbReference>
<sequence>MPSDQVILAKRGPLERVWLASHWERKISKSQFLQTNLEKTIDAITTDQDEPLALRISGQLLLGVVRIYSRKTRYLLEDCNEALVKIKLSFKKGDVNMPDIQQSVVSLNAITLPEKLTEFDMLLPDTPFDASHWSGRDPVLDSLSMSQDITLNDMSFVNNSWAFDDIDQGRHLLEGEQGGGIGADVLGLDFSDREQGVRDTDMLAERSFTMDEIGEPLKDMQLGDNERQQANTKDDTFQFDDDFLDYDFDFGEMDQRPPQQETGIDLNTSSDMDGSLSVLMESGITRDLDIETAAEATPVRRRRRLIVDKVTEIPHEDIRQRMNDTSTIVSMDANVRKSKRTLIQPDLKAPLCSVGLDMEQFLSSLTRKRRASGVLDTAQKVSRVEDITFDDNMAVEQSARADPVGEQGFDYDLDYDFDCFEAGTAARPDTVTDDSMLTEASQATQFNNHTRQTFELLQNKFTTSQPVGFGELVPSTSTKAEAARLFYDVLVLSTRNMIKVKQTQSFGEIQIEKLL</sequence>
<dbReference type="Proteomes" id="UP000605846">
    <property type="component" value="Unassembled WGS sequence"/>
</dbReference>
<evidence type="ECO:0000313" key="6">
    <source>
        <dbReference type="EMBL" id="KAF7722536.1"/>
    </source>
</evidence>
<dbReference type="GO" id="GO:0007062">
    <property type="term" value="P:sister chromatid cohesion"/>
    <property type="evidence" value="ECO:0007669"/>
    <property type="project" value="InterPro"/>
</dbReference>
<dbReference type="SUPFAM" id="SSF46785">
    <property type="entry name" value="Winged helix' DNA-binding domain"/>
    <property type="match status" value="1"/>
</dbReference>
<feature type="domain" description="Rad21/Rec8-like protein C-terminal eukaryotic" evidence="4">
    <location>
        <begin position="472"/>
        <end position="512"/>
    </location>
</feature>
<dbReference type="InterPro" id="IPR036390">
    <property type="entry name" value="WH_DNA-bd_sf"/>
</dbReference>
<accession>A0A8H7ELC3</accession>
<comment type="subcellular location">
    <subcellularLocation>
        <location evidence="1">Nucleus</location>
    </subcellularLocation>
</comment>
<feature type="domain" description="Rad21/Rec8-like protein N-terminal" evidence="5">
    <location>
        <begin position="3"/>
        <end position="101"/>
    </location>
</feature>
<evidence type="ECO:0000259" key="5">
    <source>
        <dbReference type="Pfam" id="PF04825"/>
    </source>
</evidence>
<dbReference type="PANTHER" id="PTHR12585">
    <property type="entry name" value="SCC1 / RAD21 FAMILY MEMBER"/>
    <property type="match status" value="1"/>
</dbReference>
<evidence type="ECO:0000313" key="7">
    <source>
        <dbReference type="Proteomes" id="UP000605846"/>
    </source>
</evidence>
<evidence type="ECO:0000256" key="2">
    <source>
        <dbReference type="ARBA" id="ARBA00009870"/>
    </source>
</evidence>
<evidence type="ECO:0000256" key="3">
    <source>
        <dbReference type="ARBA" id="ARBA00023242"/>
    </source>
</evidence>
<protein>
    <submittedName>
        <fullName evidence="6">Double-strand-break repair protein rad21</fullName>
    </submittedName>
</protein>
<evidence type="ECO:0000256" key="1">
    <source>
        <dbReference type="ARBA" id="ARBA00004123"/>
    </source>
</evidence>
<comment type="similarity">
    <text evidence="2">Belongs to the rad21 family.</text>
</comment>
<dbReference type="InterPro" id="IPR039781">
    <property type="entry name" value="Rad21/Rec8-like"/>
</dbReference>